<proteinExistence type="predicted"/>
<dbReference type="EMBL" id="PVTL01000001">
    <property type="protein sequence ID" value="PRY70407.1"/>
    <property type="molecule type" value="Genomic_DNA"/>
</dbReference>
<reference evidence="2 3" key="1">
    <citation type="submission" date="2018-03" db="EMBL/GenBank/DDBJ databases">
        <title>Genomic Encyclopedia of Type Strains, Phase III (KMG-III): the genomes of soil and plant-associated and newly described type strains.</title>
        <authorList>
            <person name="Whitman W."/>
        </authorList>
    </citation>
    <scope>NUCLEOTIDE SEQUENCE [LARGE SCALE GENOMIC DNA]</scope>
    <source>
        <strain evidence="2 3">CGMCC 1.12484</strain>
    </source>
</reference>
<dbReference type="Proteomes" id="UP000237983">
    <property type="component" value="Unassembled WGS sequence"/>
</dbReference>
<evidence type="ECO:0000313" key="3">
    <source>
        <dbReference type="Proteomes" id="UP000237983"/>
    </source>
</evidence>
<evidence type="ECO:0000313" key="2">
    <source>
        <dbReference type="EMBL" id="PRY70407.1"/>
    </source>
</evidence>
<gene>
    <name evidence="2" type="ORF">B0I08_101542</name>
</gene>
<organism evidence="2 3">
    <name type="scientific">Glaciihabitans tibetensis</name>
    <dbReference type="NCBI Taxonomy" id="1266600"/>
    <lineage>
        <taxon>Bacteria</taxon>
        <taxon>Bacillati</taxon>
        <taxon>Actinomycetota</taxon>
        <taxon>Actinomycetes</taxon>
        <taxon>Micrococcales</taxon>
        <taxon>Microbacteriaceae</taxon>
        <taxon>Glaciihabitans</taxon>
    </lineage>
</organism>
<accession>A0A2T0VJL4</accession>
<feature type="compositionally biased region" description="Low complexity" evidence="1">
    <location>
        <begin position="46"/>
        <end position="67"/>
    </location>
</feature>
<comment type="caution">
    <text evidence="2">The sequence shown here is derived from an EMBL/GenBank/DDBJ whole genome shotgun (WGS) entry which is preliminary data.</text>
</comment>
<keyword evidence="3" id="KW-1185">Reference proteome</keyword>
<feature type="region of interest" description="Disordered" evidence="1">
    <location>
        <begin position="45"/>
        <end position="67"/>
    </location>
</feature>
<evidence type="ECO:0000256" key="1">
    <source>
        <dbReference type="SAM" id="MobiDB-lite"/>
    </source>
</evidence>
<sequence>MTHDATTPGTELCVCGHAHEAHEHYRKGTDCAVCGAGQCIKFTLGPPTTAAPQPDTQARPAAGAPRL</sequence>
<dbReference type="AlphaFoldDB" id="A0A2T0VJL4"/>
<protein>
    <submittedName>
        <fullName evidence="2">Uncharacterized protein</fullName>
    </submittedName>
</protein>
<name>A0A2T0VJL4_9MICO</name>